<dbReference type="Pfam" id="PF02130">
    <property type="entry name" value="YbeY"/>
    <property type="match status" value="1"/>
</dbReference>
<keyword evidence="7" id="KW-0963">Cytoplasm</keyword>
<keyword evidence="6 7" id="KW-0862">Zinc</keyword>
<reference evidence="8 9" key="1">
    <citation type="submission" date="2018-03" db="EMBL/GenBank/DDBJ databases">
        <authorList>
            <person name="Keele B.F."/>
        </authorList>
    </citation>
    <scope>NUCLEOTIDE SEQUENCE [LARGE SCALE GENOMIC DNA]</scope>
    <source>
        <strain evidence="8 9">CECT 8626</strain>
    </source>
</reference>
<accession>A0A2R8BL98</accession>
<protein>
    <recommendedName>
        <fullName evidence="7">Endoribonuclease YbeY</fullName>
        <ecNumber evidence="7">3.1.-.-</ecNumber>
    </recommendedName>
</protein>
<gene>
    <name evidence="7 8" type="primary">ybeY</name>
    <name evidence="8" type="ORF">DEA8626_03247</name>
</gene>
<dbReference type="SUPFAM" id="SSF55486">
    <property type="entry name" value="Metalloproteases ('zincins'), catalytic domain"/>
    <property type="match status" value="1"/>
</dbReference>
<evidence type="ECO:0000313" key="8">
    <source>
        <dbReference type="EMBL" id="SPH24198.1"/>
    </source>
</evidence>
<comment type="similarity">
    <text evidence="1 7">Belongs to the endoribonuclease YbeY family.</text>
</comment>
<dbReference type="GO" id="GO:0004222">
    <property type="term" value="F:metalloendopeptidase activity"/>
    <property type="evidence" value="ECO:0007669"/>
    <property type="project" value="InterPro"/>
</dbReference>
<feature type="binding site" evidence="7">
    <location>
        <position position="144"/>
    </location>
    <ligand>
        <name>Zn(2+)</name>
        <dbReference type="ChEBI" id="CHEBI:29105"/>
        <note>catalytic</note>
    </ligand>
</feature>
<evidence type="ECO:0000256" key="7">
    <source>
        <dbReference type="HAMAP-Rule" id="MF_00009"/>
    </source>
</evidence>
<keyword evidence="7" id="KW-0690">Ribosome biogenesis</keyword>
<dbReference type="AlphaFoldDB" id="A0A2R8BL98"/>
<keyword evidence="7" id="KW-0698">rRNA processing</keyword>
<dbReference type="InterPro" id="IPR002036">
    <property type="entry name" value="YbeY"/>
</dbReference>
<dbReference type="PANTHER" id="PTHR46986">
    <property type="entry name" value="ENDORIBONUCLEASE YBEY, CHLOROPLASTIC"/>
    <property type="match status" value="1"/>
</dbReference>
<keyword evidence="5 7" id="KW-0378">Hydrolase</keyword>
<dbReference type="PROSITE" id="PS01306">
    <property type="entry name" value="UPF0054"/>
    <property type="match status" value="1"/>
</dbReference>
<dbReference type="EC" id="3.1.-.-" evidence="7"/>
<evidence type="ECO:0000256" key="5">
    <source>
        <dbReference type="ARBA" id="ARBA00022801"/>
    </source>
</evidence>
<proteinExistence type="inferred from homology"/>
<organism evidence="8 9">
    <name type="scientific">Albidovulum aquaemixtae</name>
    <dbReference type="NCBI Taxonomy" id="1542388"/>
    <lineage>
        <taxon>Bacteria</taxon>
        <taxon>Pseudomonadati</taxon>
        <taxon>Pseudomonadota</taxon>
        <taxon>Alphaproteobacteria</taxon>
        <taxon>Rhodobacterales</taxon>
        <taxon>Paracoccaceae</taxon>
        <taxon>Albidovulum</taxon>
    </lineage>
</organism>
<dbReference type="NCBIfam" id="TIGR00043">
    <property type="entry name" value="rRNA maturation RNase YbeY"/>
    <property type="match status" value="1"/>
</dbReference>
<keyword evidence="3 7" id="KW-0479">Metal-binding</keyword>
<comment type="cofactor">
    <cofactor evidence="7">
        <name>Zn(2+)</name>
        <dbReference type="ChEBI" id="CHEBI:29105"/>
    </cofactor>
    <text evidence="7">Binds 1 zinc ion.</text>
</comment>
<evidence type="ECO:0000256" key="4">
    <source>
        <dbReference type="ARBA" id="ARBA00022759"/>
    </source>
</evidence>
<sequence length="178" mass="18973">MTTMEPLVDILIEEPRWQDLGIERIADRAARATLDALGLGAEGFMISLLACSDARIAELNAGFRDKPQPTNVLSWPSEERGAVAAGGPPAALSPGAPEMPVELGDIAIACEICEREAAEQGKTLEDHVTHLIVHGILHLLGYDHVREGDARLMEAAEIGILAKLGVTDPYETNDATTA</sequence>
<evidence type="ECO:0000313" key="9">
    <source>
        <dbReference type="Proteomes" id="UP000244924"/>
    </source>
</evidence>
<feature type="binding site" evidence="7">
    <location>
        <position position="138"/>
    </location>
    <ligand>
        <name>Zn(2+)</name>
        <dbReference type="ChEBI" id="CHEBI:29105"/>
        <note>catalytic</note>
    </ligand>
</feature>
<dbReference type="GO" id="GO:0008270">
    <property type="term" value="F:zinc ion binding"/>
    <property type="evidence" value="ECO:0007669"/>
    <property type="project" value="UniProtKB-UniRule"/>
</dbReference>
<dbReference type="Proteomes" id="UP000244924">
    <property type="component" value="Unassembled WGS sequence"/>
</dbReference>
<evidence type="ECO:0000256" key="6">
    <source>
        <dbReference type="ARBA" id="ARBA00022833"/>
    </source>
</evidence>
<comment type="function">
    <text evidence="7">Single strand-specific metallo-endoribonuclease involved in late-stage 70S ribosome quality control and in maturation of the 3' terminus of the 16S rRNA.</text>
</comment>
<keyword evidence="2 7" id="KW-0540">Nuclease</keyword>
<name>A0A2R8BL98_9RHOB</name>
<feature type="binding site" evidence="7">
    <location>
        <position position="134"/>
    </location>
    <ligand>
        <name>Zn(2+)</name>
        <dbReference type="ChEBI" id="CHEBI:29105"/>
        <note>catalytic</note>
    </ligand>
</feature>
<evidence type="ECO:0000256" key="3">
    <source>
        <dbReference type="ARBA" id="ARBA00022723"/>
    </source>
</evidence>
<dbReference type="Gene3D" id="3.40.390.30">
    <property type="entry name" value="Metalloproteases ('zincins'), catalytic domain"/>
    <property type="match status" value="1"/>
</dbReference>
<dbReference type="GO" id="GO:0005737">
    <property type="term" value="C:cytoplasm"/>
    <property type="evidence" value="ECO:0007669"/>
    <property type="project" value="UniProtKB-SubCell"/>
</dbReference>
<dbReference type="HAMAP" id="MF_00009">
    <property type="entry name" value="Endoribonucl_YbeY"/>
    <property type="match status" value="1"/>
</dbReference>
<dbReference type="EMBL" id="OMOQ01000003">
    <property type="protein sequence ID" value="SPH24198.1"/>
    <property type="molecule type" value="Genomic_DNA"/>
</dbReference>
<evidence type="ECO:0000256" key="1">
    <source>
        <dbReference type="ARBA" id="ARBA00010875"/>
    </source>
</evidence>
<keyword evidence="4 7" id="KW-0255">Endonuclease</keyword>
<comment type="subcellular location">
    <subcellularLocation>
        <location evidence="7">Cytoplasm</location>
    </subcellularLocation>
</comment>
<dbReference type="GO" id="GO:0006364">
    <property type="term" value="P:rRNA processing"/>
    <property type="evidence" value="ECO:0007669"/>
    <property type="project" value="UniProtKB-UniRule"/>
</dbReference>
<evidence type="ECO:0000256" key="2">
    <source>
        <dbReference type="ARBA" id="ARBA00022722"/>
    </source>
</evidence>
<dbReference type="InterPro" id="IPR023091">
    <property type="entry name" value="MetalPrtase_cat_dom_sf_prd"/>
</dbReference>
<dbReference type="InterPro" id="IPR020549">
    <property type="entry name" value="YbeY_CS"/>
</dbReference>
<dbReference type="PANTHER" id="PTHR46986:SF1">
    <property type="entry name" value="ENDORIBONUCLEASE YBEY, CHLOROPLASTIC"/>
    <property type="match status" value="1"/>
</dbReference>
<dbReference type="GO" id="GO:0004521">
    <property type="term" value="F:RNA endonuclease activity"/>
    <property type="evidence" value="ECO:0007669"/>
    <property type="project" value="UniProtKB-UniRule"/>
</dbReference>
<keyword evidence="9" id="KW-1185">Reference proteome</keyword>